<dbReference type="AlphaFoldDB" id="A0AAV7GFR2"/>
<name>A0AAV7GFR2_DENCH</name>
<accession>A0AAV7GFR2</accession>
<dbReference type="EMBL" id="JAGFBR010000015">
    <property type="protein sequence ID" value="KAH0454580.1"/>
    <property type="molecule type" value="Genomic_DNA"/>
</dbReference>
<evidence type="ECO:0000313" key="2">
    <source>
        <dbReference type="Proteomes" id="UP000775213"/>
    </source>
</evidence>
<comment type="caution">
    <text evidence="1">The sequence shown here is derived from an EMBL/GenBank/DDBJ whole genome shotgun (WGS) entry which is preliminary data.</text>
</comment>
<reference evidence="1 2" key="1">
    <citation type="journal article" date="2021" name="Hortic Res">
        <title>Chromosome-scale assembly of the Dendrobium chrysotoxum genome enhances the understanding of orchid evolution.</title>
        <authorList>
            <person name="Zhang Y."/>
            <person name="Zhang G.Q."/>
            <person name="Zhang D."/>
            <person name="Liu X.D."/>
            <person name="Xu X.Y."/>
            <person name="Sun W.H."/>
            <person name="Yu X."/>
            <person name="Zhu X."/>
            <person name="Wang Z.W."/>
            <person name="Zhao X."/>
            <person name="Zhong W.Y."/>
            <person name="Chen H."/>
            <person name="Yin W.L."/>
            <person name="Huang T."/>
            <person name="Niu S.C."/>
            <person name="Liu Z.J."/>
        </authorList>
    </citation>
    <scope>NUCLEOTIDE SEQUENCE [LARGE SCALE GENOMIC DNA]</scope>
    <source>
        <strain evidence="1">Lindl</strain>
    </source>
</reference>
<gene>
    <name evidence="1" type="ORF">IEQ34_016504</name>
</gene>
<protein>
    <submittedName>
        <fullName evidence="1">Uncharacterized protein</fullName>
    </submittedName>
</protein>
<sequence>MAVSDPSNKSFLGHHMHKNRLQEYTQRLDYHFHLIQLLMKENHMHQGSGIRKEAEQDVAKLALEIISVKFKKEASLNIHKDPTFSKLILNEY</sequence>
<organism evidence="1 2">
    <name type="scientific">Dendrobium chrysotoxum</name>
    <name type="common">Orchid</name>
    <dbReference type="NCBI Taxonomy" id="161865"/>
    <lineage>
        <taxon>Eukaryota</taxon>
        <taxon>Viridiplantae</taxon>
        <taxon>Streptophyta</taxon>
        <taxon>Embryophyta</taxon>
        <taxon>Tracheophyta</taxon>
        <taxon>Spermatophyta</taxon>
        <taxon>Magnoliopsida</taxon>
        <taxon>Liliopsida</taxon>
        <taxon>Asparagales</taxon>
        <taxon>Orchidaceae</taxon>
        <taxon>Epidendroideae</taxon>
        <taxon>Malaxideae</taxon>
        <taxon>Dendrobiinae</taxon>
        <taxon>Dendrobium</taxon>
    </lineage>
</organism>
<keyword evidence="2" id="KW-1185">Reference proteome</keyword>
<evidence type="ECO:0000313" key="1">
    <source>
        <dbReference type="EMBL" id="KAH0454580.1"/>
    </source>
</evidence>
<proteinExistence type="predicted"/>
<dbReference type="Proteomes" id="UP000775213">
    <property type="component" value="Unassembled WGS sequence"/>
</dbReference>